<dbReference type="SUPFAM" id="SSF52540">
    <property type="entry name" value="P-loop containing nucleoside triphosphate hydrolases"/>
    <property type="match status" value="1"/>
</dbReference>
<dbReference type="GO" id="GO:0016020">
    <property type="term" value="C:membrane"/>
    <property type="evidence" value="ECO:0007669"/>
    <property type="project" value="InterPro"/>
</dbReference>
<gene>
    <name evidence="1" type="ordered locus">cce_4429</name>
</gene>
<dbReference type="Pfam" id="PF03567">
    <property type="entry name" value="Sulfotransfer_2"/>
    <property type="match status" value="1"/>
</dbReference>
<proteinExistence type="predicted"/>
<organism evidence="1 2">
    <name type="scientific">Crocosphaera subtropica (strain ATCC 51142 / BH68)</name>
    <name type="common">Cyanothece sp. (strain ATCC 51142)</name>
    <dbReference type="NCBI Taxonomy" id="43989"/>
    <lineage>
        <taxon>Bacteria</taxon>
        <taxon>Bacillati</taxon>
        <taxon>Cyanobacteriota</taxon>
        <taxon>Cyanophyceae</taxon>
        <taxon>Oscillatoriophycideae</taxon>
        <taxon>Chroococcales</taxon>
        <taxon>Aphanothecaceae</taxon>
        <taxon>Crocosphaera</taxon>
        <taxon>Crocosphaera subtropica</taxon>
    </lineage>
</organism>
<dbReference type="InterPro" id="IPR027417">
    <property type="entry name" value="P-loop_NTPase"/>
</dbReference>
<reference evidence="1 2" key="1">
    <citation type="journal article" date="2008" name="Proc. Natl. Acad. Sci. U.S.A.">
        <title>The genome of Cyanothece 51142, a unicellular diazotrophic cyanobacterium important in the marine nitrogen cycle.</title>
        <authorList>
            <person name="Welsh E.A."/>
            <person name="Liberton M."/>
            <person name="Stoeckel J."/>
            <person name="Loh T."/>
            <person name="Elvitigala T."/>
            <person name="Wang C."/>
            <person name="Wollam A."/>
            <person name="Fulton R.S."/>
            <person name="Clifton S.W."/>
            <person name="Jacobs J.M."/>
            <person name="Aurora R."/>
            <person name="Ghosh B.K."/>
            <person name="Sherman L.A."/>
            <person name="Smith R.D."/>
            <person name="Wilson R.K."/>
            <person name="Pakrasi H.B."/>
        </authorList>
    </citation>
    <scope>NUCLEOTIDE SEQUENCE [LARGE SCALE GENOMIC DNA]</scope>
    <source>
        <strain evidence="2">ATCC 51142 / BH68</strain>
    </source>
</reference>
<dbReference type="InterPro" id="IPR005331">
    <property type="entry name" value="Sulfotransferase"/>
</dbReference>
<dbReference type="KEGG" id="cyt:cce_4429"/>
<evidence type="ECO:0008006" key="3">
    <source>
        <dbReference type="Google" id="ProtNLM"/>
    </source>
</evidence>
<evidence type="ECO:0000313" key="2">
    <source>
        <dbReference type="Proteomes" id="UP000001203"/>
    </source>
</evidence>
<dbReference type="AlphaFoldDB" id="B1WUC3"/>
<keyword evidence="2" id="KW-1185">Reference proteome</keyword>
<dbReference type="Proteomes" id="UP000001203">
    <property type="component" value="Chromosome circular"/>
</dbReference>
<dbReference type="RefSeq" id="WP_009543515.1">
    <property type="nucleotide sequence ID" value="NC_010546.1"/>
</dbReference>
<dbReference type="eggNOG" id="COG0457">
    <property type="taxonomic scope" value="Bacteria"/>
</dbReference>
<dbReference type="EMBL" id="CP000806">
    <property type="protein sequence ID" value="ACB53777.1"/>
    <property type="molecule type" value="Genomic_DNA"/>
</dbReference>
<name>B1WUC3_CROS5</name>
<sequence>MIISHKYKYIFLKTTKTAGTSIEISLSRFCGSDDIITPLTSVDERIRQELGVMPQNYENYTRYLDPWEYRLEDINRLITERKIPKINTTFYNHMSASRVKRGIGSKIWYSYYKFCFVRNPWDKAISRYYWNMKKQGKIETLDESLQRNNPNDNFEIYTMKNRLAVDYVGKYETLMEDLEKISKKLNIPFDGWMPNAKGNVRNDKRHYSEVLNQEQREFIRKKCQQEISLFGYEF</sequence>
<dbReference type="Gene3D" id="3.40.50.300">
    <property type="entry name" value="P-loop containing nucleotide triphosphate hydrolases"/>
    <property type="match status" value="1"/>
</dbReference>
<evidence type="ECO:0000313" key="1">
    <source>
        <dbReference type="EMBL" id="ACB53777.1"/>
    </source>
</evidence>
<dbReference type="HOGENOM" id="CLU_094945_1_0_3"/>
<protein>
    <recommendedName>
        <fullName evidence="3">Sulfotransferase family protein</fullName>
    </recommendedName>
</protein>
<accession>B1WUC3</accession>
<dbReference type="STRING" id="43989.cce_4429"/>
<dbReference type="OrthoDB" id="288532at2"/>
<dbReference type="GO" id="GO:0008146">
    <property type="term" value="F:sulfotransferase activity"/>
    <property type="evidence" value="ECO:0007669"/>
    <property type="project" value="InterPro"/>
</dbReference>